<dbReference type="AlphaFoldDB" id="A0A7S4RWB1"/>
<accession>A0A7S4RWB1</accession>
<dbReference type="Gene3D" id="1.20.5.2050">
    <property type="match status" value="1"/>
</dbReference>
<evidence type="ECO:0000313" key="1">
    <source>
        <dbReference type="EMBL" id="CAE4626257.1"/>
    </source>
</evidence>
<dbReference type="EMBL" id="HBNR01058402">
    <property type="protein sequence ID" value="CAE4626257.1"/>
    <property type="molecule type" value="Transcribed_RNA"/>
</dbReference>
<gene>
    <name evidence="1" type="ORF">AMON00008_LOCUS41081</name>
</gene>
<proteinExistence type="predicted"/>
<sequence length="101" mass="11633">MECRHNLMLKFGIQIEDREAVDPGQMVKRESGVTGVSWISYGAYWRANILMTGTCRRQIHKNFKPKDFTPEAIEAARLEAAQCRKDLERLKAKEEAREAAH</sequence>
<reference evidence="1" key="1">
    <citation type="submission" date="2021-01" db="EMBL/GenBank/DDBJ databases">
        <authorList>
            <person name="Corre E."/>
            <person name="Pelletier E."/>
            <person name="Niang G."/>
            <person name="Scheremetjew M."/>
            <person name="Finn R."/>
            <person name="Kale V."/>
            <person name="Holt S."/>
            <person name="Cochrane G."/>
            <person name="Meng A."/>
            <person name="Brown T."/>
            <person name="Cohen L."/>
        </authorList>
    </citation>
    <scope>NUCLEOTIDE SEQUENCE</scope>
    <source>
        <strain evidence="1">CCMP3105</strain>
    </source>
</reference>
<organism evidence="1">
    <name type="scientific">Alexandrium monilatum</name>
    <dbReference type="NCBI Taxonomy" id="311494"/>
    <lineage>
        <taxon>Eukaryota</taxon>
        <taxon>Sar</taxon>
        <taxon>Alveolata</taxon>
        <taxon>Dinophyceae</taxon>
        <taxon>Gonyaulacales</taxon>
        <taxon>Pyrocystaceae</taxon>
        <taxon>Alexandrium</taxon>
    </lineage>
</organism>
<protein>
    <submittedName>
        <fullName evidence="1">Uncharacterized protein</fullName>
    </submittedName>
</protein>
<name>A0A7S4RWB1_9DINO</name>